<organism evidence="3">
    <name type="scientific">freshwater metagenome</name>
    <dbReference type="NCBI Taxonomy" id="449393"/>
    <lineage>
        <taxon>unclassified sequences</taxon>
        <taxon>metagenomes</taxon>
        <taxon>ecological metagenomes</taxon>
    </lineage>
</organism>
<dbReference type="GO" id="GO:0003677">
    <property type="term" value="F:DNA binding"/>
    <property type="evidence" value="ECO:0007669"/>
    <property type="project" value="UniProtKB-KW"/>
</dbReference>
<dbReference type="InterPro" id="IPR011856">
    <property type="entry name" value="tRNA_endonuc-like_dom_sf"/>
</dbReference>
<dbReference type="Gene3D" id="3.40.1350.10">
    <property type="match status" value="1"/>
</dbReference>
<dbReference type="InterPro" id="IPR002793">
    <property type="entry name" value="Endonuclease_NucS"/>
</dbReference>
<feature type="domain" description="Endonuclease NucS C-terminal" evidence="2">
    <location>
        <begin position="160"/>
        <end position="236"/>
    </location>
</feature>
<dbReference type="GO" id="GO:0004519">
    <property type="term" value="F:endonuclease activity"/>
    <property type="evidence" value="ECO:0007669"/>
    <property type="project" value="InterPro"/>
</dbReference>
<gene>
    <name evidence="3" type="ORF">UFOPK4134_00294</name>
</gene>
<reference evidence="3" key="1">
    <citation type="submission" date="2020-05" db="EMBL/GenBank/DDBJ databases">
        <authorList>
            <person name="Chiriac C."/>
            <person name="Salcher M."/>
            <person name="Ghai R."/>
            <person name="Kavagutti S V."/>
        </authorList>
    </citation>
    <scope>NUCLEOTIDE SEQUENCE</scope>
</reference>
<evidence type="ECO:0000256" key="1">
    <source>
        <dbReference type="ARBA" id="ARBA00023125"/>
    </source>
</evidence>
<accession>A0A6J7QWX5</accession>
<dbReference type="AlphaFoldDB" id="A0A6J7QWX5"/>
<keyword evidence="1" id="KW-0238">DNA-binding</keyword>
<name>A0A6J7QWX5_9ZZZZ</name>
<proteinExistence type="predicted"/>
<dbReference type="EMBL" id="CAFBPS010000010">
    <property type="protein sequence ID" value="CAB5021286.1"/>
    <property type="molecule type" value="Genomic_DNA"/>
</dbReference>
<dbReference type="CDD" id="cd22341">
    <property type="entry name" value="NucS-like"/>
    <property type="match status" value="1"/>
</dbReference>
<dbReference type="Pfam" id="PF01939">
    <property type="entry name" value="NucS_C"/>
    <property type="match status" value="1"/>
</dbReference>
<dbReference type="InterPro" id="IPR048301">
    <property type="entry name" value="NucS_C"/>
</dbReference>
<evidence type="ECO:0000259" key="2">
    <source>
        <dbReference type="Pfam" id="PF01939"/>
    </source>
</evidence>
<evidence type="ECO:0000313" key="3">
    <source>
        <dbReference type="EMBL" id="CAB5021286.1"/>
    </source>
</evidence>
<protein>
    <submittedName>
        <fullName evidence="3">Unannotated protein</fullName>
    </submittedName>
</protein>
<sequence>MTDSQFSDSNLVRATDKSGYKFVDVFPEIHRIIHQINASTNYWAKRSQISSALQNDEVTRHFIDNAQQRSGHSEERVAGNMVDWWTQQITIQRNPFKDFHAVIRIDDETAYWRLDCGPLPVVSEDVITTESNITSFSMEKHLEQFLIDNWANTEIGKEFDIYSENDKQVGQQFPTDTGPMDILAISKDKKKFLVVELKKGRASDSVVGQVQRYMGYIVKKLAAPGQEVHGMIIALDGDARIESALRVTRNIEFYLYSVDFKLDKVLS</sequence>